<dbReference type="PANTHER" id="PTHR48050">
    <property type="entry name" value="STEROL 3-BETA-GLUCOSYLTRANSFERASE"/>
    <property type="match status" value="1"/>
</dbReference>
<name>A0A2H3KR75_9CHLR</name>
<dbReference type="InterPro" id="IPR002213">
    <property type="entry name" value="UDP_glucos_trans"/>
</dbReference>
<dbReference type="Pfam" id="PF06722">
    <property type="entry name" value="EryCIII-like_C"/>
    <property type="match status" value="1"/>
</dbReference>
<dbReference type="GO" id="GO:0008194">
    <property type="term" value="F:UDP-glycosyltransferase activity"/>
    <property type="evidence" value="ECO:0007669"/>
    <property type="project" value="InterPro"/>
</dbReference>
<dbReference type="FunFam" id="3.40.50.2000:FF:000009">
    <property type="entry name" value="Sterol 3-beta-glucosyltransferase UGT80A2"/>
    <property type="match status" value="1"/>
</dbReference>
<dbReference type="InterPro" id="IPR004276">
    <property type="entry name" value="GlycoTrans_28_N"/>
</dbReference>
<dbReference type="Pfam" id="PF03033">
    <property type="entry name" value="Glyco_transf_28"/>
    <property type="match status" value="1"/>
</dbReference>
<dbReference type="GO" id="GO:0005975">
    <property type="term" value="P:carbohydrate metabolic process"/>
    <property type="evidence" value="ECO:0007669"/>
    <property type="project" value="InterPro"/>
</dbReference>
<evidence type="ECO:0000313" key="4">
    <source>
        <dbReference type="Proteomes" id="UP000220922"/>
    </source>
</evidence>
<proteinExistence type="predicted"/>
<dbReference type="Gene3D" id="3.40.50.2000">
    <property type="entry name" value="Glycogen Phosphorylase B"/>
    <property type="match status" value="2"/>
</dbReference>
<reference evidence="3 4" key="1">
    <citation type="submission" date="2016-05" db="EMBL/GenBank/DDBJ databases">
        <authorList>
            <person name="Lavstsen T."/>
            <person name="Jespersen J.S."/>
        </authorList>
    </citation>
    <scope>NUCLEOTIDE SEQUENCE [LARGE SCALE GENOMIC DNA]</scope>
    <source>
        <strain evidence="3 4">B7-9</strain>
    </source>
</reference>
<keyword evidence="4" id="KW-1185">Reference proteome</keyword>
<comment type="caution">
    <text evidence="3">The sequence shown here is derived from an EMBL/GenBank/DDBJ whole genome shotgun (WGS) entry which is preliminary data.</text>
</comment>
<dbReference type="AlphaFoldDB" id="A0A2H3KR75"/>
<dbReference type="GO" id="GO:0033072">
    <property type="term" value="P:vancomycin biosynthetic process"/>
    <property type="evidence" value="ECO:0007669"/>
    <property type="project" value="UniProtKB-ARBA"/>
</dbReference>
<dbReference type="InterPro" id="IPR050426">
    <property type="entry name" value="Glycosyltransferase_28"/>
</dbReference>
<organism evidence="3 4">
    <name type="scientific">Candidatus Chloroploca asiatica</name>
    <dbReference type="NCBI Taxonomy" id="1506545"/>
    <lineage>
        <taxon>Bacteria</taxon>
        <taxon>Bacillati</taxon>
        <taxon>Chloroflexota</taxon>
        <taxon>Chloroflexia</taxon>
        <taxon>Chloroflexales</taxon>
        <taxon>Chloroflexineae</taxon>
        <taxon>Oscillochloridaceae</taxon>
        <taxon>Candidatus Chloroploca</taxon>
    </lineage>
</organism>
<dbReference type="OrthoDB" id="9805366at2"/>
<feature type="domain" description="Erythromycin biosynthesis protein CIII-like C-terminal" evidence="2">
    <location>
        <begin position="291"/>
        <end position="391"/>
    </location>
</feature>
<dbReference type="GO" id="GO:0016758">
    <property type="term" value="F:hexosyltransferase activity"/>
    <property type="evidence" value="ECO:0007669"/>
    <property type="project" value="InterPro"/>
</dbReference>
<dbReference type="EMBL" id="LYXE01000017">
    <property type="protein sequence ID" value="PDW01014.1"/>
    <property type="molecule type" value="Genomic_DNA"/>
</dbReference>
<dbReference type="InterPro" id="IPR010610">
    <property type="entry name" value="EryCIII-like_C"/>
</dbReference>
<evidence type="ECO:0000259" key="2">
    <source>
        <dbReference type="Pfam" id="PF06722"/>
    </source>
</evidence>
<dbReference type="CDD" id="cd03784">
    <property type="entry name" value="GT1_Gtf-like"/>
    <property type="match status" value="1"/>
</dbReference>
<sequence>MKIMISTFGTHGDVQPFLALGQGLHTAGHTVAVCTSASYRPTIEALGLTYAPMSNTLLDLTQALLRGGAEAYGALPQIFPAMRAMLEEEWQAAQSFAPDLLVYHPKMLGSYHLAEKLGISLAMALPLPFYTPTRAFPNPFLAWLRLGGWANWASFRLMGLTSAMYRGMTNRFRTATLGLPPLRSFANLLVTRAGHPIPVLYPYSPHLLPVPADFPPHVHVTGTWFLEPTTPWVPPAPLATFLEAGPPPVYVGFGSMGGYGGLRRAVIVLEALKLAGQRGVLARGWGGLVPATLPETVFALDEAPHDWLFPQTAAVVHHGGSGTTAAGLRAGRPTIICPYVADQPFWGRVVAERGLGPPPIPQHRFTAERLAAAIRVAVSDQGMRERAAALGVQIRAEDGVGPAVALLEREQARHRASQRA</sequence>
<dbReference type="PANTHER" id="PTHR48050:SF13">
    <property type="entry name" value="STEROL 3-BETA-GLUCOSYLTRANSFERASE UGT80A2"/>
    <property type="match status" value="1"/>
</dbReference>
<accession>A0A2H3KR75</accession>
<dbReference type="SUPFAM" id="SSF53756">
    <property type="entry name" value="UDP-Glycosyltransferase/glycogen phosphorylase"/>
    <property type="match status" value="1"/>
</dbReference>
<dbReference type="Proteomes" id="UP000220922">
    <property type="component" value="Unassembled WGS sequence"/>
</dbReference>
<feature type="domain" description="Glycosyltransferase family 28 N-terminal" evidence="1">
    <location>
        <begin position="3"/>
        <end position="130"/>
    </location>
</feature>
<evidence type="ECO:0000313" key="3">
    <source>
        <dbReference type="EMBL" id="PDW01014.1"/>
    </source>
</evidence>
<evidence type="ECO:0000259" key="1">
    <source>
        <dbReference type="Pfam" id="PF03033"/>
    </source>
</evidence>
<protein>
    <submittedName>
        <fullName evidence="3">Uncharacterized protein</fullName>
    </submittedName>
</protein>
<gene>
    <name evidence="3" type="ORF">A9Q02_21300</name>
</gene>